<evidence type="ECO:0000313" key="3">
    <source>
        <dbReference type="Proteomes" id="UP000322667"/>
    </source>
</evidence>
<keyword evidence="3" id="KW-1185">Reference proteome</keyword>
<reference evidence="2 3" key="1">
    <citation type="submission" date="2019-07" db="EMBL/GenBank/DDBJ databases">
        <title>WGS assembly of Gossypium tomentosum.</title>
        <authorList>
            <person name="Chen Z.J."/>
            <person name="Sreedasyam A."/>
            <person name="Ando A."/>
            <person name="Song Q."/>
            <person name="De L."/>
            <person name="Hulse-Kemp A."/>
            <person name="Ding M."/>
            <person name="Ye W."/>
            <person name="Kirkbride R."/>
            <person name="Jenkins J."/>
            <person name="Plott C."/>
            <person name="Lovell J."/>
            <person name="Lin Y.-M."/>
            <person name="Vaughn R."/>
            <person name="Liu B."/>
            <person name="Li W."/>
            <person name="Simpson S."/>
            <person name="Scheffler B."/>
            <person name="Saski C."/>
            <person name="Grover C."/>
            <person name="Hu G."/>
            <person name="Conover J."/>
            <person name="Carlson J."/>
            <person name="Shu S."/>
            <person name="Boston L."/>
            <person name="Williams M."/>
            <person name="Peterson D."/>
            <person name="Mcgee K."/>
            <person name="Jones D."/>
            <person name="Wendel J."/>
            <person name="Stelly D."/>
            <person name="Grimwood J."/>
            <person name="Schmutz J."/>
        </authorList>
    </citation>
    <scope>NUCLEOTIDE SEQUENCE [LARGE SCALE GENOMIC DNA]</scope>
    <source>
        <strain evidence="2">7179.01</strain>
    </source>
</reference>
<evidence type="ECO:0000256" key="1">
    <source>
        <dbReference type="SAM" id="Phobius"/>
    </source>
</evidence>
<evidence type="ECO:0000313" key="2">
    <source>
        <dbReference type="EMBL" id="TYH35305.1"/>
    </source>
</evidence>
<protein>
    <submittedName>
        <fullName evidence="2">Uncharacterized protein</fullName>
    </submittedName>
</protein>
<keyword evidence="1" id="KW-1133">Transmembrane helix</keyword>
<accession>A0A5D2HYC9</accession>
<gene>
    <name evidence="2" type="ORF">ES332_D13G183900v1</name>
</gene>
<feature type="transmembrane region" description="Helical" evidence="1">
    <location>
        <begin position="20"/>
        <end position="41"/>
    </location>
</feature>
<dbReference type="Proteomes" id="UP000322667">
    <property type="component" value="Chromosome D13"/>
</dbReference>
<name>A0A5D2HYC9_GOSTO</name>
<dbReference type="AlphaFoldDB" id="A0A5D2HYC9"/>
<sequence>MYTKNKKMKEQKNAKKKNHLNIDLFISLFFHHFTDFVMALYSQKKNTKIAPLSVFSSLLQFFFSFCCAVSACLLLVCCALCVLIFCRCTEAVR</sequence>
<keyword evidence="1" id="KW-0812">Transmembrane</keyword>
<organism evidence="2 3">
    <name type="scientific">Gossypium tomentosum</name>
    <name type="common">Hawaiian cotton</name>
    <name type="synonym">Gossypium sandvicense</name>
    <dbReference type="NCBI Taxonomy" id="34277"/>
    <lineage>
        <taxon>Eukaryota</taxon>
        <taxon>Viridiplantae</taxon>
        <taxon>Streptophyta</taxon>
        <taxon>Embryophyta</taxon>
        <taxon>Tracheophyta</taxon>
        <taxon>Spermatophyta</taxon>
        <taxon>Magnoliopsida</taxon>
        <taxon>eudicotyledons</taxon>
        <taxon>Gunneridae</taxon>
        <taxon>Pentapetalae</taxon>
        <taxon>rosids</taxon>
        <taxon>malvids</taxon>
        <taxon>Malvales</taxon>
        <taxon>Malvaceae</taxon>
        <taxon>Malvoideae</taxon>
        <taxon>Gossypium</taxon>
    </lineage>
</organism>
<feature type="transmembrane region" description="Helical" evidence="1">
    <location>
        <begin position="61"/>
        <end position="86"/>
    </location>
</feature>
<proteinExistence type="predicted"/>
<keyword evidence="1" id="KW-0472">Membrane</keyword>
<dbReference type="EMBL" id="CM017635">
    <property type="protein sequence ID" value="TYH35305.1"/>
    <property type="molecule type" value="Genomic_DNA"/>
</dbReference>